<comment type="caution">
    <text evidence="2">The sequence shown here is derived from an EMBL/GenBank/DDBJ whole genome shotgun (WGS) entry which is preliminary data.</text>
</comment>
<accession>A0A3D9KTC2</accession>
<dbReference type="Pfam" id="PF09548">
    <property type="entry name" value="Spore_III_AB"/>
    <property type="match status" value="1"/>
</dbReference>
<protein>
    <submittedName>
        <fullName evidence="2">Stage III sporulation protein AB</fullName>
    </submittedName>
</protein>
<proteinExistence type="predicted"/>
<evidence type="ECO:0000313" key="2">
    <source>
        <dbReference type="EMBL" id="RED89429.1"/>
    </source>
</evidence>
<keyword evidence="3" id="KW-1185">Reference proteome</keyword>
<name>A0A3D9KTC2_9BACL</name>
<sequence>MLKFVGVLLVLFAGTMIGLVQSARYAARPRQIRELLHAFQRLETEIGYGRTPLPEALARIAAAIPKPLSAMFASVSASLAGEEARSGETVSECWERAVRDFWPATAMKQPEREAALRLGATLGGSGREDQLKHLKLAFHQLQAEEATAREEQRKYEKLSRSLGMLGAALIVILMI</sequence>
<keyword evidence="1" id="KW-0175">Coiled coil</keyword>
<evidence type="ECO:0000256" key="1">
    <source>
        <dbReference type="SAM" id="Coils"/>
    </source>
</evidence>
<feature type="coiled-coil region" evidence="1">
    <location>
        <begin position="131"/>
        <end position="161"/>
    </location>
</feature>
<dbReference type="OrthoDB" id="1957909at2"/>
<dbReference type="RefSeq" id="WP_116058869.1">
    <property type="nucleotide sequence ID" value="NZ_QRDZ01000001.1"/>
</dbReference>
<dbReference type="Proteomes" id="UP000256977">
    <property type="component" value="Unassembled WGS sequence"/>
</dbReference>
<gene>
    <name evidence="2" type="ORF">DFP98_101406</name>
</gene>
<dbReference type="AlphaFoldDB" id="A0A3D9KTC2"/>
<organism evidence="2 3">
    <name type="scientific">Cohnella phaseoli</name>
    <dbReference type="NCBI Taxonomy" id="456490"/>
    <lineage>
        <taxon>Bacteria</taxon>
        <taxon>Bacillati</taxon>
        <taxon>Bacillota</taxon>
        <taxon>Bacilli</taxon>
        <taxon>Bacillales</taxon>
        <taxon>Paenibacillaceae</taxon>
        <taxon>Cohnella</taxon>
    </lineage>
</organism>
<dbReference type="NCBIfam" id="TIGR02833">
    <property type="entry name" value="spore_III_AB"/>
    <property type="match status" value="1"/>
</dbReference>
<dbReference type="EMBL" id="QRDZ01000001">
    <property type="protein sequence ID" value="RED89429.1"/>
    <property type="molecule type" value="Genomic_DNA"/>
</dbReference>
<dbReference type="PIRSF" id="PIRSF021435">
    <property type="entry name" value="SpoIIIAB"/>
    <property type="match status" value="1"/>
</dbReference>
<reference evidence="2 3" key="1">
    <citation type="submission" date="2018-07" db="EMBL/GenBank/DDBJ databases">
        <title>Genomic Encyclopedia of Type Strains, Phase III (KMG-III): the genomes of soil and plant-associated and newly described type strains.</title>
        <authorList>
            <person name="Whitman W."/>
        </authorList>
    </citation>
    <scope>NUCLEOTIDE SEQUENCE [LARGE SCALE GENOMIC DNA]</scope>
    <source>
        <strain evidence="2 3">CECT 7287</strain>
    </source>
</reference>
<evidence type="ECO:0000313" key="3">
    <source>
        <dbReference type="Proteomes" id="UP000256977"/>
    </source>
</evidence>
<dbReference type="InterPro" id="IPR014198">
    <property type="entry name" value="Spore_III_AB"/>
</dbReference>